<gene>
    <name evidence="7 10" type="primary">pth</name>
    <name evidence="10" type="ORF">SCABRO_01905</name>
</gene>
<dbReference type="Gene3D" id="3.40.50.1470">
    <property type="entry name" value="Peptidyl-tRNA hydrolase"/>
    <property type="match status" value="1"/>
</dbReference>
<dbReference type="EC" id="3.1.1.29" evidence="1 7"/>
<dbReference type="EMBL" id="JRYO01000135">
    <property type="protein sequence ID" value="KHE92348.1"/>
    <property type="molecule type" value="Genomic_DNA"/>
</dbReference>
<dbReference type="PANTHER" id="PTHR17224">
    <property type="entry name" value="PEPTIDYL-TRNA HYDROLASE"/>
    <property type="match status" value="1"/>
</dbReference>
<dbReference type="InterPro" id="IPR001328">
    <property type="entry name" value="Pept_tRNA_hydro"/>
</dbReference>
<dbReference type="GO" id="GO:0000049">
    <property type="term" value="F:tRNA binding"/>
    <property type="evidence" value="ECO:0007669"/>
    <property type="project" value="UniProtKB-UniRule"/>
</dbReference>
<evidence type="ECO:0000256" key="4">
    <source>
        <dbReference type="ARBA" id="ARBA00022884"/>
    </source>
</evidence>
<reference evidence="10 11" key="1">
    <citation type="submission" date="2014-10" db="EMBL/GenBank/DDBJ databases">
        <title>Draft genome of anammox bacterium scalindua brodae, obtained using differential coverage binning of sequence data from two enrichment reactors.</title>
        <authorList>
            <person name="Speth D.R."/>
            <person name="Russ L."/>
            <person name="Kartal B."/>
            <person name="Op den Camp H.J."/>
            <person name="Dutilh B.E."/>
            <person name="Jetten M.S."/>
        </authorList>
    </citation>
    <scope>NUCLEOTIDE SEQUENCE [LARGE SCALE GENOMIC DNA]</scope>
    <source>
        <strain evidence="10">RU1</strain>
    </source>
</reference>
<comment type="subunit">
    <text evidence="7">Monomer.</text>
</comment>
<evidence type="ECO:0000256" key="8">
    <source>
        <dbReference type="RuleBase" id="RU000673"/>
    </source>
</evidence>
<feature type="site" description="Stabilizes the basic form of H active site to accept a proton" evidence="7">
    <location>
        <position position="91"/>
    </location>
</feature>
<keyword evidence="7" id="KW-0963">Cytoplasm</keyword>
<name>A0A0B0EML0_9BACT</name>
<feature type="binding site" evidence="7">
    <location>
        <position position="112"/>
    </location>
    <ligand>
        <name>tRNA</name>
        <dbReference type="ChEBI" id="CHEBI:17843"/>
    </ligand>
</feature>
<comment type="caution">
    <text evidence="10">The sequence shown here is derived from an EMBL/GenBank/DDBJ whole genome shotgun (WGS) entry which is preliminary data.</text>
</comment>
<comment type="subcellular location">
    <subcellularLocation>
        <location evidence="7">Cytoplasm</location>
    </subcellularLocation>
</comment>
<sequence length="184" mass="20657">MKIVVGLGNPGDKYAKTRHNIGFAVIDRFVKSCNVEFTKKYRDSVISKCIVEGEEVLFVKPQLFMNLSGDPAKRIIGKYNCSLSEILVVLDDINIPLGKTRIRERGSSGGHNGLKSISNHLRTTCFPRLRIGVGNSLPEDTKEFVLSRFTKEENDVIESTLDKACKIINCWVTTDISNCMRLFN</sequence>
<dbReference type="NCBIfam" id="TIGR00447">
    <property type="entry name" value="pth"/>
    <property type="match status" value="1"/>
</dbReference>
<dbReference type="GO" id="GO:0004045">
    <property type="term" value="F:peptidyl-tRNA hydrolase activity"/>
    <property type="evidence" value="ECO:0007669"/>
    <property type="project" value="UniProtKB-UniRule"/>
</dbReference>
<dbReference type="GO" id="GO:0072344">
    <property type="term" value="P:rescue of stalled ribosome"/>
    <property type="evidence" value="ECO:0007669"/>
    <property type="project" value="UniProtKB-UniRule"/>
</dbReference>
<dbReference type="eggNOG" id="COG0193">
    <property type="taxonomic scope" value="Bacteria"/>
</dbReference>
<dbReference type="SUPFAM" id="SSF53178">
    <property type="entry name" value="Peptidyl-tRNA hydrolase-like"/>
    <property type="match status" value="1"/>
</dbReference>
<evidence type="ECO:0000256" key="7">
    <source>
        <dbReference type="HAMAP-Rule" id="MF_00083"/>
    </source>
</evidence>
<proteinExistence type="inferred from homology"/>
<accession>A0A0B0EML0</accession>
<dbReference type="InterPro" id="IPR018171">
    <property type="entry name" value="Pept_tRNA_hydro_CS"/>
</dbReference>
<dbReference type="InterPro" id="IPR036416">
    <property type="entry name" value="Pept_tRNA_hydro_sf"/>
</dbReference>
<evidence type="ECO:0000256" key="6">
    <source>
        <dbReference type="ARBA" id="ARBA00050038"/>
    </source>
</evidence>
<dbReference type="PANTHER" id="PTHR17224:SF1">
    <property type="entry name" value="PEPTIDYL-TRNA HYDROLASE"/>
    <property type="match status" value="1"/>
</dbReference>
<dbReference type="Proteomes" id="UP000030652">
    <property type="component" value="Unassembled WGS sequence"/>
</dbReference>
<feature type="binding site" evidence="7">
    <location>
        <position position="14"/>
    </location>
    <ligand>
        <name>tRNA</name>
        <dbReference type="ChEBI" id="CHEBI:17843"/>
    </ligand>
</feature>
<feature type="active site" description="Proton acceptor" evidence="7">
    <location>
        <position position="19"/>
    </location>
</feature>
<comment type="catalytic activity">
    <reaction evidence="7 8">
        <text>an N-acyl-L-alpha-aminoacyl-tRNA + H2O = an N-acyl-L-amino acid + a tRNA + H(+)</text>
        <dbReference type="Rhea" id="RHEA:54448"/>
        <dbReference type="Rhea" id="RHEA-COMP:10123"/>
        <dbReference type="Rhea" id="RHEA-COMP:13883"/>
        <dbReference type="ChEBI" id="CHEBI:15377"/>
        <dbReference type="ChEBI" id="CHEBI:15378"/>
        <dbReference type="ChEBI" id="CHEBI:59874"/>
        <dbReference type="ChEBI" id="CHEBI:78442"/>
        <dbReference type="ChEBI" id="CHEBI:138191"/>
        <dbReference type="EC" id="3.1.1.29"/>
    </reaction>
</comment>
<feature type="binding site" evidence="7">
    <location>
        <position position="66"/>
    </location>
    <ligand>
        <name>tRNA</name>
        <dbReference type="ChEBI" id="CHEBI:17843"/>
    </ligand>
</feature>
<dbReference type="CDD" id="cd00462">
    <property type="entry name" value="PTH"/>
    <property type="match status" value="1"/>
</dbReference>
<comment type="function">
    <text evidence="7">Hydrolyzes ribosome-free peptidyl-tRNAs (with 1 or more amino acids incorporated), which drop off the ribosome during protein synthesis, or as a result of ribosome stalling.</text>
</comment>
<evidence type="ECO:0000313" key="10">
    <source>
        <dbReference type="EMBL" id="KHE92348.1"/>
    </source>
</evidence>
<feature type="binding site" evidence="7">
    <location>
        <position position="64"/>
    </location>
    <ligand>
        <name>tRNA</name>
        <dbReference type="ChEBI" id="CHEBI:17843"/>
    </ligand>
</feature>
<dbReference type="AlphaFoldDB" id="A0A0B0EML0"/>
<evidence type="ECO:0000256" key="3">
    <source>
        <dbReference type="ARBA" id="ARBA00022801"/>
    </source>
</evidence>
<organism evidence="10 11">
    <name type="scientific">Candidatus Scalindua brodae</name>
    <dbReference type="NCBI Taxonomy" id="237368"/>
    <lineage>
        <taxon>Bacteria</taxon>
        <taxon>Pseudomonadati</taxon>
        <taxon>Planctomycetota</taxon>
        <taxon>Candidatus Brocadiia</taxon>
        <taxon>Candidatus Brocadiales</taxon>
        <taxon>Candidatus Scalinduaceae</taxon>
        <taxon>Candidatus Scalindua</taxon>
    </lineage>
</organism>
<evidence type="ECO:0000313" key="11">
    <source>
        <dbReference type="Proteomes" id="UP000030652"/>
    </source>
</evidence>
<dbReference type="Pfam" id="PF01195">
    <property type="entry name" value="Pept_tRNA_hydro"/>
    <property type="match status" value="1"/>
</dbReference>
<dbReference type="FunFam" id="3.40.50.1470:FF:000001">
    <property type="entry name" value="Peptidyl-tRNA hydrolase"/>
    <property type="match status" value="1"/>
</dbReference>
<keyword evidence="2 7" id="KW-0820">tRNA-binding</keyword>
<dbReference type="HAMAP" id="MF_00083">
    <property type="entry name" value="Pept_tRNA_hydro_bact"/>
    <property type="match status" value="1"/>
</dbReference>
<evidence type="ECO:0000256" key="2">
    <source>
        <dbReference type="ARBA" id="ARBA00022555"/>
    </source>
</evidence>
<evidence type="ECO:0000256" key="1">
    <source>
        <dbReference type="ARBA" id="ARBA00013260"/>
    </source>
</evidence>
<dbReference type="PATRIC" id="fig|237368.3.peg.2070"/>
<keyword evidence="4 7" id="KW-0694">RNA-binding</keyword>
<keyword evidence="3 7" id="KW-0378">Hydrolase</keyword>
<dbReference type="GO" id="GO:0006515">
    <property type="term" value="P:protein quality control for misfolded or incompletely synthesized proteins"/>
    <property type="evidence" value="ECO:0007669"/>
    <property type="project" value="UniProtKB-UniRule"/>
</dbReference>
<dbReference type="PROSITE" id="PS01195">
    <property type="entry name" value="PEPT_TRNA_HYDROL_1"/>
    <property type="match status" value="1"/>
</dbReference>
<feature type="site" description="Discriminates between blocked and unblocked aminoacyl-tRNA" evidence="7">
    <location>
        <position position="9"/>
    </location>
</feature>
<protein>
    <recommendedName>
        <fullName evidence="6 7">Peptidyl-tRNA hydrolase</fullName>
        <shortName evidence="7">Pth</shortName>
        <ecNumber evidence="1 7">3.1.1.29</ecNumber>
    </recommendedName>
</protein>
<evidence type="ECO:0000256" key="9">
    <source>
        <dbReference type="RuleBase" id="RU004320"/>
    </source>
</evidence>
<comment type="function">
    <text evidence="7">Catalyzes the release of premature peptidyl moieties from peptidyl-tRNA molecules trapped in stalled 50S ribosomal subunits, and thus maintains levels of free tRNAs and 50S ribosomes.</text>
</comment>
<evidence type="ECO:0000256" key="5">
    <source>
        <dbReference type="ARBA" id="ARBA00038063"/>
    </source>
</evidence>
<comment type="similarity">
    <text evidence="5 7 9">Belongs to the PTH family.</text>
</comment>
<dbReference type="GO" id="GO:0005737">
    <property type="term" value="C:cytoplasm"/>
    <property type="evidence" value="ECO:0007669"/>
    <property type="project" value="UniProtKB-SubCell"/>
</dbReference>
<dbReference type="PROSITE" id="PS01196">
    <property type="entry name" value="PEPT_TRNA_HYDROL_2"/>
    <property type="match status" value="1"/>
</dbReference>